<evidence type="ECO:0000256" key="1">
    <source>
        <dbReference type="ARBA" id="ARBA00004418"/>
    </source>
</evidence>
<dbReference type="Pfam" id="PF13416">
    <property type="entry name" value="SBP_bac_8"/>
    <property type="match status" value="1"/>
</dbReference>
<evidence type="ECO:0000256" key="3">
    <source>
        <dbReference type="ARBA" id="ARBA00022764"/>
    </source>
</evidence>
<dbReference type="EMBL" id="VHLG01000011">
    <property type="protein sequence ID" value="TPW28933.1"/>
    <property type="molecule type" value="Genomic_DNA"/>
</dbReference>
<dbReference type="Gene3D" id="3.40.190.10">
    <property type="entry name" value="Periplasmic binding protein-like II"/>
    <property type="match status" value="2"/>
</dbReference>
<gene>
    <name evidence="5" type="ORF">FJU08_15880</name>
</gene>
<dbReference type="CDD" id="cd14748">
    <property type="entry name" value="PBP2_UgpB"/>
    <property type="match status" value="1"/>
</dbReference>
<accession>A0A506U3G3</accession>
<dbReference type="GO" id="GO:0042597">
    <property type="term" value="C:periplasmic space"/>
    <property type="evidence" value="ECO:0007669"/>
    <property type="project" value="UniProtKB-SubCell"/>
</dbReference>
<name>A0A506U3G3_9HYPH</name>
<comment type="subcellular location">
    <subcellularLocation>
        <location evidence="1">Periplasm</location>
    </subcellularLocation>
</comment>
<comment type="caution">
    <text evidence="5">The sequence shown here is derived from an EMBL/GenBank/DDBJ whole genome shotgun (WGS) entry which is preliminary data.</text>
</comment>
<dbReference type="InterPro" id="IPR050490">
    <property type="entry name" value="Bact_solute-bd_prot1"/>
</dbReference>
<evidence type="ECO:0000313" key="6">
    <source>
        <dbReference type="Proteomes" id="UP000318801"/>
    </source>
</evidence>
<keyword evidence="3" id="KW-0574">Periplasm</keyword>
<dbReference type="Proteomes" id="UP000318801">
    <property type="component" value="Unassembled WGS sequence"/>
</dbReference>
<keyword evidence="4" id="KW-0732">Signal</keyword>
<dbReference type="InterPro" id="IPR006059">
    <property type="entry name" value="SBP"/>
</dbReference>
<dbReference type="PANTHER" id="PTHR43649:SF30">
    <property type="entry name" value="ABC TRANSPORTER SUBSTRATE-BINDING PROTEIN"/>
    <property type="match status" value="1"/>
</dbReference>
<feature type="signal peptide" evidence="4">
    <location>
        <begin position="1"/>
        <end position="21"/>
    </location>
</feature>
<dbReference type="SUPFAM" id="SSF53850">
    <property type="entry name" value="Periplasmic binding protein-like II"/>
    <property type="match status" value="1"/>
</dbReference>
<keyword evidence="6" id="KW-1185">Reference proteome</keyword>
<reference evidence="5 6" key="1">
    <citation type="submission" date="2019-06" db="EMBL/GenBank/DDBJ databases">
        <authorList>
            <person name="Li M."/>
        </authorList>
    </citation>
    <scope>NUCLEOTIDE SEQUENCE [LARGE SCALE GENOMIC DNA]</scope>
    <source>
        <strain evidence="5 6">BGMRC2036</strain>
    </source>
</reference>
<evidence type="ECO:0000256" key="4">
    <source>
        <dbReference type="SAM" id="SignalP"/>
    </source>
</evidence>
<sequence length="425" mass="46155">MKNALFAGASALLLSSVPALATDITFYYPVQVGGPLTQVMDGYVADFEKAHPDIHVDAVYAGNYTDTTTKAMTAAKNGTPPTVAVLLATDIFTLMDNEVVEPMDDFIKTDDDKTWVEGFMPAFLASAKVDGHLWAVPFQRSTAVEFYNKDAFRAAGLDPEQPPKTWDELVEMGQKLTLKDASGTVTQYAIGIPGNSGSAQWLFGALAAQNGARLMSDDGKTTYFNDPKVVEALQFWVDLGTKYGIHPDGIQQWGTTPQDFLEGRLAMAWTTTGNLTNIRKNASFDFGIAPYPGHPDPASVLGGGNLYIFKDASDEQKAAAFEFVKFMTSADLLADWSIQTGYVAPREDAWQTETLKNYVSEVPAADVARQQIAVSVPELSTYDSARVGQALNDGLQAALTGQATPQDAMDRAQEQAERILRPYQN</sequence>
<dbReference type="PANTHER" id="PTHR43649">
    <property type="entry name" value="ARABINOSE-BINDING PROTEIN-RELATED"/>
    <property type="match status" value="1"/>
</dbReference>
<evidence type="ECO:0000313" key="5">
    <source>
        <dbReference type="EMBL" id="TPW28933.1"/>
    </source>
</evidence>
<dbReference type="OrthoDB" id="9811951at2"/>
<organism evidence="5 6">
    <name type="scientific">Martelella alba</name>
    <dbReference type="NCBI Taxonomy" id="2590451"/>
    <lineage>
        <taxon>Bacteria</taxon>
        <taxon>Pseudomonadati</taxon>
        <taxon>Pseudomonadota</taxon>
        <taxon>Alphaproteobacteria</taxon>
        <taxon>Hyphomicrobiales</taxon>
        <taxon>Aurantimonadaceae</taxon>
        <taxon>Martelella</taxon>
    </lineage>
</organism>
<dbReference type="AlphaFoldDB" id="A0A506U3G3"/>
<proteinExistence type="inferred from homology"/>
<comment type="similarity">
    <text evidence="2">Belongs to the bacterial solute-binding protein 1 family.</text>
</comment>
<protein>
    <submittedName>
        <fullName evidence="5">ABC transporter substrate-binding protein</fullName>
    </submittedName>
</protein>
<feature type="chain" id="PRO_5021250867" evidence="4">
    <location>
        <begin position="22"/>
        <end position="425"/>
    </location>
</feature>
<evidence type="ECO:0000256" key="2">
    <source>
        <dbReference type="ARBA" id="ARBA00008520"/>
    </source>
</evidence>